<gene>
    <name evidence="1" type="ORF">S06H3_62566</name>
    <name evidence="2" type="ORF">S06H3_62567</name>
</gene>
<feature type="non-terminal residue" evidence="1">
    <location>
        <position position="1"/>
    </location>
</feature>
<sequence length="39" mass="4257">IFGPGLAPWVVAELAPKRKPFEIGIATRIIPRISTIQEA</sequence>
<evidence type="ECO:0000313" key="1">
    <source>
        <dbReference type="EMBL" id="GAI49358.1"/>
    </source>
</evidence>
<reference evidence="1" key="1">
    <citation type="journal article" date="2014" name="Front. Microbiol.">
        <title>High frequency of phylogenetically diverse reductive dehalogenase-homologous genes in deep subseafloor sedimentary metagenomes.</title>
        <authorList>
            <person name="Kawai M."/>
            <person name="Futagami T."/>
            <person name="Toyoda A."/>
            <person name="Takaki Y."/>
            <person name="Nishi S."/>
            <person name="Hori S."/>
            <person name="Arai W."/>
            <person name="Tsubouchi T."/>
            <person name="Morono Y."/>
            <person name="Uchiyama I."/>
            <person name="Ito T."/>
            <person name="Fujiyama A."/>
            <person name="Inagaki F."/>
            <person name="Takami H."/>
        </authorList>
    </citation>
    <scope>NUCLEOTIDE SEQUENCE</scope>
    <source>
        <strain evidence="1">Expedition CK06-06</strain>
    </source>
</reference>
<dbReference type="EMBL" id="BARV01041290">
    <property type="protein sequence ID" value="GAI49358.1"/>
    <property type="molecule type" value="Genomic_DNA"/>
</dbReference>
<name>X1P0E8_9ZZZZ</name>
<dbReference type="EMBL" id="BARV01041290">
    <property type="protein sequence ID" value="GAI49363.1"/>
    <property type="molecule type" value="Genomic_DNA"/>
</dbReference>
<organism evidence="1">
    <name type="scientific">marine sediment metagenome</name>
    <dbReference type="NCBI Taxonomy" id="412755"/>
    <lineage>
        <taxon>unclassified sequences</taxon>
        <taxon>metagenomes</taxon>
        <taxon>ecological metagenomes</taxon>
    </lineage>
</organism>
<protein>
    <submittedName>
        <fullName evidence="1">Uncharacterized protein</fullName>
    </submittedName>
</protein>
<proteinExistence type="predicted"/>
<dbReference type="AlphaFoldDB" id="X1P0E8"/>
<evidence type="ECO:0000313" key="2">
    <source>
        <dbReference type="EMBL" id="GAI49363.1"/>
    </source>
</evidence>
<accession>X1P0E8</accession>
<comment type="caution">
    <text evidence="1">The sequence shown here is derived from an EMBL/GenBank/DDBJ whole genome shotgun (WGS) entry which is preliminary data.</text>
</comment>